<evidence type="ECO:0000259" key="12">
    <source>
        <dbReference type="Pfam" id="PF08016"/>
    </source>
</evidence>
<feature type="transmembrane region" description="Helical" evidence="10">
    <location>
        <begin position="435"/>
        <end position="456"/>
    </location>
</feature>
<feature type="transmembrane region" description="Helical" evidence="10">
    <location>
        <begin position="127"/>
        <end position="145"/>
    </location>
</feature>
<feature type="region of interest" description="Disordered" evidence="9">
    <location>
        <begin position="14"/>
        <end position="46"/>
    </location>
</feature>
<feature type="transmembrane region" description="Helical" evidence="10">
    <location>
        <begin position="905"/>
        <end position="928"/>
    </location>
</feature>
<evidence type="ECO:0000256" key="4">
    <source>
        <dbReference type="ARBA" id="ARBA00022692"/>
    </source>
</evidence>
<feature type="transmembrane region" description="Helical" evidence="10">
    <location>
        <begin position="949"/>
        <end position="973"/>
    </location>
</feature>
<reference evidence="14" key="2">
    <citation type="journal article" date="2023" name="Microbiol Resour">
        <title>Decontamination and Annotation of the Draft Genome Sequence of the Oomycete Lagenidium giganteum ARSEF 373.</title>
        <authorList>
            <person name="Morgan W.R."/>
            <person name="Tartar A."/>
        </authorList>
    </citation>
    <scope>NUCLEOTIDE SEQUENCE</scope>
    <source>
        <strain evidence="14">ARSEF 373</strain>
    </source>
</reference>
<dbReference type="Proteomes" id="UP001146120">
    <property type="component" value="Unassembled WGS sequence"/>
</dbReference>
<dbReference type="Pfam" id="PF01490">
    <property type="entry name" value="Aa_trans"/>
    <property type="match status" value="1"/>
</dbReference>
<organism evidence="14 15">
    <name type="scientific">Lagenidium giganteum</name>
    <dbReference type="NCBI Taxonomy" id="4803"/>
    <lineage>
        <taxon>Eukaryota</taxon>
        <taxon>Sar</taxon>
        <taxon>Stramenopiles</taxon>
        <taxon>Oomycota</taxon>
        <taxon>Peronosporomycetes</taxon>
        <taxon>Pythiales</taxon>
        <taxon>Pythiaceae</taxon>
    </lineage>
</organism>
<proteinExistence type="inferred from homology"/>
<keyword evidence="3" id="KW-0813">Transport</keyword>
<dbReference type="InterPro" id="IPR013057">
    <property type="entry name" value="AA_transpt_TM"/>
</dbReference>
<dbReference type="GO" id="GO:0015179">
    <property type="term" value="F:L-amino acid transmembrane transporter activity"/>
    <property type="evidence" value="ECO:0007669"/>
    <property type="project" value="TreeGrafter"/>
</dbReference>
<evidence type="ECO:0000259" key="13">
    <source>
        <dbReference type="Pfam" id="PF20519"/>
    </source>
</evidence>
<feature type="transmembrane region" description="Helical" evidence="10">
    <location>
        <begin position="1036"/>
        <end position="1060"/>
    </location>
</feature>
<gene>
    <name evidence="14" type="ORF">N0F65_004722</name>
</gene>
<evidence type="ECO:0000313" key="14">
    <source>
        <dbReference type="EMBL" id="DBA00817.1"/>
    </source>
</evidence>
<keyword evidence="8" id="KW-0175">Coiled coil</keyword>
<comment type="similarity">
    <text evidence="2">Belongs to the polycystin family.</text>
</comment>
<evidence type="ECO:0000256" key="7">
    <source>
        <dbReference type="ARBA" id="ARBA00023136"/>
    </source>
</evidence>
<evidence type="ECO:0000256" key="2">
    <source>
        <dbReference type="ARBA" id="ARBA00007200"/>
    </source>
</evidence>
<dbReference type="InterPro" id="IPR046791">
    <property type="entry name" value="Polycystin_dom"/>
</dbReference>
<sequence length="1354" mass="149978">MGYGTNATGAEAHTLLPSYSPSASRQNIARSRSGHSNSGDPQVASSWPATFDQGVDYRMASPATMKRTNSASFAETTHILHAEEMGEFAIGKGHGVSSFNEAVFNAINVLLGVGVLSSPFALRSSGWLIGIPLFMFFSLVTNHTAKLLGKCLEYQEGMQTYPDIGEAAFGTRGRFFISVIFFTELFTAAAMFMVLIGDTLAALIPNYTETQLMVIACILILPTMWTTHLSILSYFSIVGILSSFFCLYTVLYVGLFTDEATAATLGGSLLHPRPVEIIADSDRIPLSIGLTMVAFGGHSVFPSICSSMADKSQYPRMLDVSYVIVVLVYATIEIGGYFMYGVDTKKEITLNLISSFPGALTQMVVWTIALNPMTKIAITVNPIALAIEEVTLSPEQMRNPSRAVGVYRAFVRSALGAGALCCALFVPYFARVTSFLGAFFAMLASVFLPCVCYLKLFNHRLSAGEKWLNMTLSVLSLIFAVIGTVSSFISPAERAMARNGHQDRACAQWHCPHRSLWLFGFVNLEHQTAASMALDPTRTYAPTTSRAPTAALTWTTVNGDLRPSSALPVQSLEEIIENSKTEAVVNLQRWWKRKRGNKKKIELLKEQCRVRAEELIKERQLERIHSKIRQMLLQIAFLYVYTVSCHHGHSHLRLYRFTTAVSNQYLYAQFQPAPPSSEIKTFGQISTISDLYAWLNGPFLALSYPTAAVTNATADAVVFQNNRVVGGIRIGQLRVHPYNCTASVNAFFSLSTGTIDNPTPSSLVCYGKDHGEFSTSDENTTTFSTAKFTFTGWNDTDTTSERKETFSTMRVASNDALPAPAFSVVLPRADRSVAISILETLQDNNYVDAQTRFVMIDVNVYSIVLSSIVAMRFVFELPGGGGIVPSATASTAPLTRSFLVYSDEVWTSICNVLVLLFYAYFLLSELYEHTSRRRGLNSTALRWASRDGAYMRMVSLVLYLVVWLMRLISLLKLPVQFSLFADTYLRLRPFTQAFLTAQYVIGVNTCLCWLILLLQLRVVKTIDVFIRTILLARTKLFALFFSLGLLFYGYASAFFVVLGAQSPSFSSIPSALSSLMRMLFGSGAALQFQGDDGSGDGNVNATTMQMLMFAMFLLLNVFVVANLFLVVINDAYRKALDEVEQSNDLLNLPVEILKYMRQIYEAVRAVFRKWYDKLHFVHQTKAKIAERTKRMSVFRVLSSSPAMQKSAQIINERVDYLSDLGVQLVRNVVDADSTSQRDYDDLDDDVLAGSSTARSRMTARRRRGDMGGGVTAKLLQGMILQLSMQNEQLQKTVEDLRAELRSVALSATGNHSGTFRGLSRHHLHYEGAPASLDPHQHPTHTSVSGEYMQKQDET</sequence>
<dbReference type="Pfam" id="PF20519">
    <property type="entry name" value="Polycystin_dom"/>
    <property type="match status" value="1"/>
</dbReference>
<evidence type="ECO:0000256" key="6">
    <source>
        <dbReference type="ARBA" id="ARBA00022989"/>
    </source>
</evidence>
<dbReference type="GO" id="GO:0005774">
    <property type="term" value="C:vacuolar membrane"/>
    <property type="evidence" value="ECO:0007669"/>
    <property type="project" value="TreeGrafter"/>
</dbReference>
<evidence type="ECO:0000256" key="8">
    <source>
        <dbReference type="SAM" id="Coils"/>
    </source>
</evidence>
<protein>
    <submittedName>
        <fullName evidence="14">Uncharacterized protein</fullName>
    </submittedName>
</protein>
<dbReference type="Gene3D" id="1.10.287.70">
    <property type="match status" value="1"/>
</dbReference>
<feature type="domain" description="Amino acid transporter transmembrane" evidence="11">
    <location>
        <begin position="97"/>
        <end position="486"/>
    </location>
</feature>
<evidence type="ECO:0000256" key="3">
    <source>
        <dbReference type="ARBA" id="ARBA00022448"/>
    </source>
</evidence>
<feature type="domain" description="Polycystin" evidence="13">
    <location>
        <begin position="682"/>
        <end position="892"/>
    </location>
</feature>
<keyword evidence="5" id="KW-0029">Amino-acid transport</keyword>
<feature type="transmembrane region" description="Helical" evidence="10">
    <location>
        <begin position="406"/>
        <end position="429"/>
    </location>
</feature>
<evidence type="ECO:0000256" key="9">
    <source>
        <dbReference type="SAM" id="MobiDB-lite"/>
    </source>
</evidence>
<feature type="transmembrane region" description="Helical" evidence="10">
    <location>
        <begin position="1106"/>
        <end position="1128"/>
    </location>
</feature>
<accession>A0AAV2Z2A9</accession>
<comment type="subcellular location">
    <subcellularLocation>
        <location evidence="1">Membrane</location>
        <topology evidence="1">Multi-pass membrane protein</topology>
    </subcellularLocation>
</comment>
<dbReference type="Pfam" id="PF08016">
    <property type="entry name" value="PKD_channel"/>
    <property type="match status" value="1"/>
</dbReference>
<feature type="transmembrane region" description="Helical" evidence="10">
    <location>
        <begin position="210"/>
        <end position="227"/>
    </location>
</feature>
<feature type="transmembrane region" description="Helical" evidence="10">
    <location>
        <begin position="234"/>
        <end position="255"/>
    </location>
</feature>
<feature type="domain" description="Polycystin cation channel PKD1/PKD2" evidence="12">
    <location>
        <begin position="909"/>
        <end position="1134"/>
    </location>
</feature>
<feature type="region of interest" description="Disordered" evidence="9">
    <location>
        <begin position="1328"/>
        <end position="1354"/>
    </location>
</feature>
<keyword evidence="15" id="KW-1185">Reference proteome</keyword>
<name>A0AAV2Z2A9_9STRA</name>
<feature type="transmembrane region" description="Helical" evidence="10">
    <location>
        <begin position="317"/>
        <end position="340"/>
    </location>
</feature>
<evidence type="ECO:0000256" key="5">
    <source>
        <dbReference type="ARBA" id="ARBA00022970"/>
    </source>
</evidence>
<dbReference type="EMBL" id="DAKRPA010000058">
    <property type="protein sequence ID" value="DBA00817.1"/>
    <property type="molecule type" value="Genomic_DNA"/>
</dbReference>
<evidence type="ECO:0000256" key="10">
    <source>
        <dbReference type="SAM" id="Phobius"/>
    </source>
</evidence>
<dbReference type="InterPro" id="IPR013122">
    <property type="entry name" value="PKD1_2_channel"/>
</dbReference>
<keyword evidence="6 10" id="KW-1133">Transmembrane helix</keyword>
<keyword evidence="7 10" id="KW-0472">Membrane</keyword>
<feature type="compositionally biased region" description="Polar residues" evidence="9">
    <location>
        <begin position="17"/>
        <end position="46"/>
    </location>
</feature>
<evidence type="ECO:0000259" key="11">
    <source>
        <dbReference type="Pfam" id="PF01490"/>
    </source>
</evidence>
<feature type="transmembrane region" description="Helical" evidence="10">
    <location>
        <begin position="468"/>
        <end position="489"/>
    </location>
</feature>
<feature type="coiled-coil region" evidence="8">
    <location>
        <begin position="1279"/>
        <end position="1306"/>
    </location>
</feature>
<dbReference type="PANTHER" id="PTHR22950">
    <property type="entry name" value="AMINO ACID TRANSPORTER"/>
    <property type="match status" value="1"/>
</dbReference>
<feature type="transmembrane region" description="Helical" evidence="10">
    <location>
        <begin position="993"/>
        <end position="1016"/>
    </location>
</feature>
<feature type="transmembrane region" description="Helical" evidence="10">
    <location>
        <begin position="352"/>
        <end position="370"/>
    </location>
</feature>
<feature type="transmembrane region" description="Helical" evidence="10">
    <location>
        <begin position="175"/>
        <end position="204"/>
    </location>
</feature>
<evidence type="ECO:0000256" key="1">
    <source>
        <dbReference type="ARBA" id="ARBA00004141"/>
    </source>
</evidence>
<evidence type="ECO:0000313" key="15">
    <source>
        <dbReference type="Proteomes" id="UP001146120"/>
    </source>
</evidence>
<comment type="caution">
    <text evidence="14">The sequence shown here is derived from an EMBL/GenBank/DDBJ whole genome shotgun (WGS) entry which is preliminary data.</text>
</comment>
<dbReference type="PANTHER" id="PTHR22950:SF692">
    <property type="entry name" value="TRANSMEMBRANE AMINO ACID TRANSPORTER FAMILY PROTEIN"/>
    <property type="match status" value="1"/>
</dbReference>
<keyword evidence="4 10" id="KW-0812">Transmembrane</keyword>
<reference evidence="14" key="1">
    <citation type="submission" date="2022-11" db="EMBL/GenBank/DDBJ databases">
        <authorList>
            <person name="Morgan W.R."/>
            <person name="Tartar A."/>
        </authorList>
    </citation>
    <scope>NUCLEOTIDE SEQUENCE</scope>
    <source>
        <strain evidence="14">ARSEF 373</strain>
    </source>
</reference>